<evidence type="ECO:0000313" key="11">
    <source>
        <dbReference type="EMBL" id="KAF2748234.1"/>
    </source>
</evidence>
<comment type="subcellular location">
    <subcellularLocation>
        <location evidence="8">Endoplasmic reticulum membrane</location>
        <topology evidence="8">Single-pass type I membrane protein</topology>
    </subcellularLocation>
    <subcellularLocation>
        <location evidence="1">Membrane</location>
        <topology evidence="1">Single-pass type I membrane protein</topology>
    </subcellularLocation>
</comment>
<dbReference type="GO" id="GO:0018279">
    <property type="term" value="P:protein N-linked glycosylation via asparagine"/>
    <property type="evidence" value="ECO:0007669"/>
    <property type="project" value="UniProtKB-UniRule"/>
</dbReference>
<proteinExistence type="inferred from homology"/>
<evidence type="ECO:0000256" key="1">
    <source>
        <dbReference type="ARBA" id="ARBA00004479"/>
    </source>
</evidence>
<dbReference type="Proteomes" id="UP000799440">
    <property type="component" value="Unassembled WGS sequence"/>
</dbReference>
<evidence type="ECO:0000256" key="6">
    <source>
        <dbReference type="ARBA" id="ARBA00022989"/>
    </source>
</evidence>
<keyword evidence="4 8" id="KW-0812">Transmembrane</keyword>
<evidence type="ECO:0000259" key="9">
    <source>
        <dbReference type="Pfam" id="PF03345"/>
    </source>
</evidence>
<evidence type="ECO:0000256" key="8">
    <source>
        <dbReference type="RuleBase" id="RU361142"/>
    </source>
</evidence>
<name>A0A6A6VEU5_9PLEO</name>
<feature type="chain" id="PRO_5025716273" description="Dolichyl-diphosphooligosaccharide--protein glycosyltransferase subunit WBP1" evidence="8">
    <location>
        <begin position="19"/>
        <end position="463"/>
    </location>
</feature>
<feature type="domain" description="OST48 middle" evidence="10">
    <location>
        <begin position="314"/>
        <end position="453"/>
    </location>
</feature>
<sequence>MRWLLSLLLLGYLSAVQALSVAGTRLLVVLEDGAEREKYGAFLGDLEARGFHITTEAPKSDSLSLFKHGERTYDHVVLLPCLAKGLGPALSANVLLDFMKKEGNVLVALSSERSTPAAVQSLLLELDIHIPSDKGALVVDHFNYDSTSAADKHDVLLLPYPTTLKTGVTNYFGGDGLIAVPRAVGQTLGNESPLTAPILRAPCTAYSYNPKDEADSAEDPFATGSQLNIVSAMQAHNSARLTVIGSAEMLQNAWFAEKATLSGKAVKTANRDFAEKVSAWAFKEVGVLKVGKLVHYQDEGVSKKVNTSVAIPENNPKIYRIKSDVTFAVEISEYDKTHYVPFVPPEGDAIQLEFSMLSPFHRLNLRPISQTANSTIFGTSFRTPDQHGIFNFRINYRRPFVTNIDEKRQVTVRHFAHDEWPRSWQISGAWVWIAGVWVTVAGWIAFVAVWLWSAPANTVKKTQ</sequence>
<evidence type="ECO:0000313" key="12">
    <source>
        <dbReference type="Proteomes" id="UP000799440"/>
    </source>
</evidence>
<dbReference type="PANTHER" id="PTHR10830:SF0">
    <property type="entry name" value="DOLICHYL-DIPHOSPHOOLIGOSACCHARIDE--PROTEIN GLYCOSYLTRANSFERASE 48 KDA SUBUNIT"/>
    <property type="match status" value="1"/>
</dbReference>
<feature type="signal peptide" evidence="8">
    <location>
        <begin position="1"/>
        <end position="18"/>
    </location>
</feature>
<evidence type="ECO:0000256" key="2">
    <source>
        <dbReference type="ARBA" id="ARBA00004922"/>
    </source>
</evidence>
<keyword evidence="8" id="KW-0732">Signal</keyword>
<keyword evidence="6 8" id="KW-1133">Transmembrane helix</keyword>
<dbReference type="InterPro" id="IPR005013">
    <property type="entry name" value="DDOST_48_kDa_subunit"/>
</dbReference>
<dbReference type="EMBL" id="MU006570">
    <property type="protein sequence ID" value="KAF2748234.1"/>
    <property type="molecule type" value="Genomic_DNA"/>
</dbReference>
<evidence type="ECO:0000256" key="4">
    <source>
        <dbReference type="ARBA" id="ARBA00022692"/>
    </source>
</evidence>
<feature type="domain" description="OST48 N-terminal" evidence="9">
    <location>
        <begin position="25"/>
        <end position="281"/>
    </location>
</feature>
<dbReference type="OrthoDB" id="29105at2759"/>
<dbReference type="GO" id="GO:0008250">
    <property type="term" value="C:oligosaccharyltransferase complex"/>
    <property type="evidence" value="ECO:0007669"/>
    <property type="project" value="TreeGrafter"/>
</dbReference>
<dbReference type="UniPathway" id="UPA00378"/>
<keyword evidence="7 8" id="KW-0472">Membrane</keyword>
<keyword evidence="5 8" id="KW-0256">Endoplasmic reticulum</keyword>
<evidence type="ECO:0000256" key="3">
    <source>
        <dbReference type="ARBA" id="ARBA00008743"/>
    </source>
</evidence>
<accession>A0A6A6VEU5</accession>
<evidence type="ECO:0000256" key="7">
    <source>
        <dbReference type="ARBA" id="ARBA00023136"/>
    </source>
</evidence>
<protein>
    <recommendedName>
        <fullName evidence="8">Dolichyl-diphosphooligosaccharide--protein glycosyltransferase subunit WBP1</fullName>
        <shortName evidence="8">Oligosaccharyl transferase subunit WBP1</shortName>
    </recommendedName>
</protein>
<evidence type="ECO:0000259" key="10">
    <source>
        <dbReference type="Pfam" id="PF23358"/>
    </source>
</evidence>
<dbReference type="AlphaFoldDB" id="A0A6A6VEU5"/>
<organism evidence="11 12">
    <name type="scientific">Sporormia fimetaria CBS 119925</name>
    <dbReference type="NCBI Taxonomy" id="1340428"/>
    <lineage>
        <taxon>Eukaryota</taxon>
        <taxon>Fungi</taxon>
        <taxon>Dikarya</taxon>
        <taxon>Ascomycota</taxon>
        <taxon>Pezizomycotina</taxon>
        <taxon>Dothideomycetes</taxon>
        <taxon>Pleosporomycetidae</taxon>
        <taxon>Pleosporales</taxon>
        <taxon>Sporormiaceae</taxon>
        <taxon>Sporormia</taxon>
    </lineage>
</organism>
<reference evidence="11" key="1">
    <citation type="journal article" date="2020" name="Stud. Mycol.">
        <title>101 Dothideomycetes genomes: a test case for predicting lifestyles and emergence of pathogens.</title>
        <authorList>
            <person name="Haridas S."/>
            <person name="Albert R."/>
            <person name="Binder M."/>
            <person name="Bloem J."/>
            <person name="Labutti K."/>
            <person name="Salamov A."/>
            <person name="Andreopoulos B."/>
            <person name="Baker S."/>
            <person name="Barry K."/>
            <person name="Bills G."/>
            <person name="Bluhm B."/>
            <person name="Cannon C."/>
            <person name="Castanera R."/>
            <person name="Culley D."/>
            <person name="Daum C."/>
            <person name="Ezra D."/>
            <person name="Gonzalez J."/>
            <person name="Henrissat B."/>
            <person name="Kuo A."/>
            <person name="Liang C."/>
            <person name="Lipzen A."/>
            <person name="Lutzoni F."/>
            <person name="Magnuson J."/>
            <person name="Mondo S."/>
            <person name="Nolan M."/>
            <person name="Ohm R."/>
            <person name="Pangilinan J."/>
            <person name="Park H.-J."/>
            <person name="Ramirez L."/>
            <person name="Alfaro M."/>
            <person name="Sun H."/>
            <person name="Tritt A."/>
            <person name="Yoshinaga Y."/>
            <person name="Zwiers L.-H."/>
            <person name="Turgeon B."/>
            <person name="Goodwin S."/>
            <person name="Spatafora J."/>
            <person name="Crous P."/>
            <person name="Grigoriev I."/>
        </authorList>
    </citation>
    <scope>NUCLEOTIDE SEQUENCE</scope>
    <source>
        <strain evidence="11">CBS 119925</strain>
    </source>
</reference>
<comment type="subunit">
    <text evidence="8">Component of the oligosaccharyltransferase (OST) complex.</text>
</comment>
<dbReference type="Pfam" id="PF23358">
    <property type="entry name" value="OST48_MD"/>
    <property type="match status" value="1"/>
</dbReference>
<dbReference type="InterPro" id="IPR055459">
    <property type="entry name" value="OST48_MD"/>
</dbReference>
<dbReference type="Pfam" id="PF03345">
    <property type="entry name" value="OST48_N"/>
    <property type="match status" value="1"/>
</dbReference>
<feature type="transmembrane region" description="Helical" evidence="8">
    <location>
        <begin position="429"/>
        <end position="452"/>
    </location>
</feature>
<dbReference type="PANTHER" id="PTHR10830">
    <property type="entry name" value="DOLICHYL-DIPHOSPHOOLIGOSACCHARIDE--PROTEIN GLYCOSYLTRANSFERASE 48 KDA SUBUNIT"/>
    <property type="match status" value="1"/>
</dbReference>
<dbReference type="InterPro" id="IPR055457">
    <property type="entry name" value="OST48_N"/>
</dbReference>
<gene>
    <name evidence="11" type="ORF">M011DRAFT_467276</name>
</gene>
<keyword evidence="12" id="KW-1185">Reference proteome</keyword>
<evidence type="ECO:0000256" key="5">
    <source>
        <dbReference type="ARBA" id="ARBA00022824"/>
    </source>
</evidence>
<comment type="pathway">
    <text evidence="2 8">Protein modification; protein glycosylation.</text>
</comment>
<comment type="similarity">
    <text evidence="3 8">Belongs to the DDOST 48 kDa subunit family.</text>
</comment>
<comment type="function">
    <text evidence="8">Subunit of the oligosaccharyl transferase (OST) complex that catalyzes the initial transfer of a defined glycan (Glc(3)Man(9)GlcNAc(2) in eukaryotes) from the lipid carrier dolichol-pyrophosphate to an asparagine residue within an Asn-X-Ser/Thr consensus motif in nascent polypeptide chains, the first step in protein N-glycosylation. N-glycosylation occurs cotranslationally and the complex associates with the Sec61 complex at the channel-forming translocon complex that mediates protein translocation across the endoplasmic reticulum (ER).</text>
</comment>